<comment type="similarity">
    <text evidence="1">Belongs to the peptidase U62 family.</text>
</comment>
<dbReference type="GO" id="GO:0008237">
    <property type="term" value="F:metallopeptidase activity"/>
    <property type="evidence" value="ECO:0007669"/>
    <property type="project" value="InterPro"/>
</dbReference>
<reference evidence="4 5" key="1">
    <citation type="journal article" date="2016" name="Nat. Commun.">
        <title>Thousands of microbial genomes shed light on interconnected biogeochemical processes in an aquifer system.</title>
        <authorList>
            <person name="Anantharaman K."/>
            <person name="Brown C.T."/>
            <person name="Hug L.A."/>
            <person name="Sharon I."/>
            <person name="Castelle C.J."/>
            <person name="Probst A.J."/>
            <person name="Thomas B.C."/>
            <person name="Singh A."/>
            <person name="Wilkins M.J."/>
            <person name="Karaoz U."/>
            <person name="Brodie E.L."/>
            <person name="Williams K.H."/>
            <person name="Hubbard S.S."/>
            <person name="Banfield J.F."/>
        </authorList>
    </citation>
    <scope>NUCLEOTIDE SEQUENCE [LARGE SCALE GENOMIC DNA]</scope>
</reference>
<feature type="domain" description="Metalloprotease TldD/E N-terminal" evidence="2">
    <location>
        <begin position="51"/>
        <end position="100"/>
    </location>
</feature>
<dbReference type="GO" id="GO:0006508">
    <property type="term" value="P:proteolysis"/>
    <property type="evidence" value="ECO:0007669"/>
    <property type="project" value="InterPro"/>
</dbReference>
<dbReference type="InterPro" id="IPR047657">
    <property type="entry name" value="PmbA"/>
</dbReference>
<proteinExistence type="inferred from homology"/>
<evidence type="ECO:0000313" key="4">
    <source>
        <dbReference type="EMBL" id="OHA01781.1"/>
    </source>
</evidence>
<evidence type="ECO:0008006" key="6">
    <source>
        <dbReference type="Google" id="ProtNLM"/>
    </source>
</evidence>
<evidence type="ECO:0000259" key="2">
    <source>
        <dbReference type="Pfam" id="PF01523"/>
    </source>
</evidence>
<dbReference type="PANTHER" id="PTHR43421:SF1">
    <property type="entry name" value="METALLOPROTEASE PMBA"/>
    <property type="match status" value="1"/>
</dbReference>
<dbReference type="InterPro" id="IPR035068">
    <property type="entry name" value="TldD/PmbA_N"/>
</dbReference>
<dbReference type="SUPFAM" id="SSF111283">
    <property type="entry name" value="Putative modulator of DNA gyrase, PmbA/TldD"/>
    <property type="match status" value="1"/>
</dbReference>
<organism evidence="4 5">
    <name type="scientific">Candidatus Sungbacteria bacterium RIFCSPHIGHO2_02_FULL_51_29</name>
    <dbReference type="NCBI Taxonomy" id="1802273"/>
    <lineage>
        <taxon>Bacteria</taxon>
        <taxon>Candidatus Sungiibacteriota</taxon>
    </lineage>
</organism>
<protein>
    <recommendedName>
        <fullName evidence="6">TldD/PmbA family protein</fullName>
    </recommendedName>
</protein>
<comment type="caution">
    <text evidence="4">The sequence shown here is derived from an EMBL/GenBank/DDBJ whole genome shotgun (WGS) entry which is preliminary data.</text>
</comment>
<sequence>MKTIAALNTAVTDALAYLSSLPDIREAEVFAASNRQCVLRLNYTSHIPSNGVEEPKSKEDYGIGVRAVFNTPDGPKVGFGSEANTLSLEGIKLALEKARDGAVLDPEFTSLPRPIEQKRTLYDYHDPHITALSEEHFVEAGWKILDGAVDEFASSGLLKELARQRKKTISELGLIVGGDLTLISERIAIASTSMPEVQNDESTITTASITAMVEECDAKGSGYGQYTTLAGIDEQAGRSAAKNALAACGILGDQKGSVAVAPVSVPSGTYAIVFGPQPVSDMFNNLVLPGLTTGSFYGSNSPFMGCMGKRIISARITVVDDATNKAYVGAKGITCEGLPTKRTELITKGVLTDLLSDWYETNRTLHCDPQAAEKLGADPQLLYREGKLLPTSGFRFNQGGGRGYDLSPGTSGTNTMIYSDDAKPLEALIQKVQNGIFIGRIWYCYPINGACQGDFTATVIADSFVIRDGKITAPLKANAIRINDNILRVLNAIDEVSDEKASCILWAADEVPVACSIAVSGVRVEEICAHDPATPTGI</sequence>
<accession>A0A1G2KTN9</accession>
<dbReference type="Gene3D" id="3.30.2290.10">
    <property type="entry name" value="PmbA/TldD superfamily"/>
    <property type="match status" value="1"/>
</dbReference>
<dbReference type="AlphaFoldDB" id="A0A1G2KTN9"/>
<dbReference type="GO" id="GO:0005829">
    <property type="term" value="C:cytosol"/>
    <property type="evidence" value="ECO:0007669"/>
    <property type="project" value="TreeGrafter"/>
</dbReference>
<dbReference type="Pfam" id="PF01523">
    <property type="entry name" value="PmbA_TldD_1st"/>
    <property type="match status" value="1"/>
</dbReference>
<dbReference type="PANTHER" id="PTHR43421">
    <property type="entry name" value="METALLOPROTEASE PMBA"/>
    <property type="match status" value="1"/>
</dbReference>
<gene>
    <name evidence="4" type="ORF">A3C16_02745</name>
</gene>
<evidence type="ECO:0000313" key="5">
    <source>
        <dbReference type="Proteomes" id="UP000177811"/>
    </source>
</evidence>
<dbReference type="InterPro" id="IPR045569">
    <property type="entry name" value="Metalloprtase-TldD/E_C"/>
</dbReference>
<dbReference type="EMBL" id="MHQL01000054">
    <property type="protein sequence ID" value="OHA01781.1"/>
    <property type="molecule type" value="Genomic_DNA"/>
</dbReference>
<evidence type="ECO:0000256" key="1">
    <source>
        <dbReference type="ARBA" id="ARBA00005836"/>
    </source>
</evidence>
<dbReference type="InterPro" id="IPR036059">
    <property type="entry name" value="TldD/PmbA_sf"/>
</dbReference>
<evidence type="ECO:0000259" key="3">
    <source>
        <dbReference type="Pfam" id="PF19289"/>
    </source>
</evidence>
<dbReference type="InterPro" id="IPR002510">
    <property type="entry name" value="Metalloprtase-TldD/E_N"/>
</dbReference>
<name>A0A1G2KTN9_9BACT</name>
<dbReference type="Pfam" id="PF19289">
    <property type="entry name" value="PmbA_TldD_3rd"/>
    <property type="match status" value="1"/>
</dbReference>
<dbReference type="Proteomes" id="UP000177811">
    <property type="component" value="Unassembled WGS sequence"/>
</dbReference>
<feature type="domain" description="Metalloprotease TldD/E C-terminal" evidence="3">
    <location>
        <begin position="267"/>
        <end position="524"/>
    </location>
</feature>